<accession>A0A2R5L9C6</accession>
<dbReference type="FunFam" id="1.10.555.10:FF:000012">
    <property type="entry name" value="Putative inositol polyphosphate 5-phosphatase OCRL-1"/>
    <property type="match status" value="1"/>
</dbReference>
<dbReference type="InterPro" id="IPR036691">
    <property type="entry name" value="Endo/exonu/phosph_ase_sf"/>
</dbReference>
<dbReference type="FunFam" id="2.60.40.10:FF:000132">
    <property type="entry name" value="Inositol polyphosphate 5-phosphatase OCRL-1 isoform b"/>
    <property type="match status" value="1"/>
</dbReference>
<dbReference type="SMART" id="SM00128">
    <property type="entry name" value="IPPc"/>
    <property type="match status" value="1"/>
</dbReference>
<dbReference type="GO" id="GO:0031901">
    <property type="term" value="C:early endosome membrane"/>
    <property type="evidence" value="ECO:0007669"/>
    <property type="project" value="UniProtKB-SubCell"/>
</dbReference>
<dbReference type="Gene3D" id="3.60.10.10">
    <property type="entry name" value="Endonuclease/exonuclease/phosphatase"/>
    <property type="match status" value="1"/>
</dbReference>
<evidence type="ECO:0000256" key="1">
    <source>
        <dbReference type="ARBA" id="ARBA00004146"/>
    </source>
</evidence>
<name>A0A2R5L9C6_9ACAR</name>
<dbReference type="GO" id="GO:0052745">
    <property type="term" value="F:inositol phosphate phosphatase activity"/>
    <property type="evidence" value="ECO:0007669"/>
    <property type="project" value="InterPro"/>
</dbReference>
<dbReference type="InterPro" id="IPR008936">
    <property type="entry name" value="Rho_GTPase_activation_prot"/>
</dbReference>
<dbReference type="InterPro" id="IPR000198">
    <property type="entry name" value="RhoGAP_dom"/>
</dbReference>
<dbReference type="CDD" id="cd04380">
    <property type="entry name" value="RhoGAP_OCRL1"/>
    <property type="match status" value="1"/>
</dbReference>
<evidence type="ECO:0000259" key="10">
    <source>
        <dbReference type="PROSITE" id="PS50238"/>
    </source>
</evidence>
<organism evidence="11">
    <name type="scientific">Ornithodoros turicata</name>
    <dbReference type="NCBI Taxonomy" id="34597"/>
    <lineage>
        <taxon>Eukaryota</taxon>
        <taxon>Metazoa</taxon>
        <taxon>Ecdysozoa</taxon>
        <taxon>Arthropoda</taxon>
        <taxon>Chelicerata</taxon>
        <taxon>Arachnida</taxon>
        <taxon>Acari</taxon>
        <taxon>Parasitiformes</taxon>
        <taxon>Ixodida</taxon>
        <taxon>Ixodoidea</taxon>
        <taxon>Argasidae</taxon>
        <taxon>Ornithodorinae</taxon>
        <taxon>Ornithodoros</taxon>
    </lineage>
</organism>
<dbReference type="PROSITE" id="PS50238">
    <property type="entry name" value="RHOGAP"/>
    <property type="match status" value="1"/>
</dbReference>
<evidence type="ECO:0000256" key="6">
    <source>
        <dbReference type="ARBA" id="ARBA00022801"/>
    </source>
</evidence>
<protein>
    <recommendedName>
        <fullName evidence="4">phosphoinositide 5-phosphatase</fullName>
        <ecNumber evidence="4">3.1.3.36</ecNumber>
    </recommendedName>
</protein>
<dbReference type="Gene3D" id="2.30.29.110">
    <property type="match status" value="1"/>
</dbReference>
<dbReference type="FunFam" id="3.60.10.10:FF:000004">
    <property type="entry name" value="Type II inositol 1,4,5-trisphosphate 5-phosphatase"/>
    <property type="match status" value="1"/>
</dbReference>
<dbReference type="InterPro" id="IPR037793">
    <property type="entry name" value="OCRL1/INPP5B_INPP5c"/>
</dbReference>
<comment type="subcellular location">
    <subcellularLocation>
        <location evidence="2">Cytoplasmic vesicle</location>
        <location evidence="2">Phagosome membrane</location>
    </subcellularLocation>
    <subcellularLocation>
        <location evidence="1">Early endosome membrane</location>
    </subcellularLocation>
</comment>
<reference evidence="11" key="1">
    <citation type="submission" date="2018-03" db="EMBL/GenBank/DDBJ databases">
        <title>The relapsing fever spirochete Borrelia turicatae persists in the highly oxidative environment of its soft-bodied tick vector.</title>
        <authorList>
            <person name="Bourret T.J."/>
            <person name="Boyle W.K."/>
            <person name="Valenzuela J.G."/>
            <person name="Oliveira F."/>
            <person name="Lopez J.E."/>
        </authorList>
    </citation>
    <scope>NUCLEOTIDE SEQUENCE</scope>
    <source>
        <strain evidence="11">Kansas strain/isolate</strain>
        <tissue evidence="11">Salivary glands</tissue>
    </source>
</reference>
<sequence length="857" mass="97654">MNNSLVSVMKDYLSPEDRCVACLEAGLVQEWVKTSRILVLVEHNNEHGLLVCRSGWACIPADVAVERCFPIDQDFKCDLDSSGTGHAAGSDVYVKMSHQKRKLLFELPLGTEAKSFFQQLTRATEAYLVRVGPPAKFDWLKHYAAPTGSGEASLLVDIPAPVEAIPERSVSPQLPRQTIAQGATPLAARESVVRMQLAMREEDYTHLKDLRLLTATWNVNGQPPCNVELREWLACDPEPPDVYAIGFQELDLSKEAFLFSESPREEEWLQVVKKGLHPMAKYHQVRLVRLVGMMLVVFVEESLVGALSEVASDTVGTGILGKMGNKGGVAIRMDLHATTICFVCCHLAAHVDEYERRNQDYQDICSRLQFTQLRTPRAIRDHDQVFWLGDMNYRISNLDVDQVKGLLEKNQMDILLQHDQLRVQHQQKKIFANYTEGKITFQPTYKYNPGTSEWDSSEKQRPPAWCDRVLWRGDHVKQLVYRSHHQLVLSDHKPVTALFEIGVKVVDGAKFRLIYEEIMKKLDKLENEFLPQVSVDRLEVRFDRVRFVEPQTQSLIIANTGQVPVEFSFRNKYDRPSYCKDWLKIVPAIAAIKPGEKCDVALEVCVDKRTAWQLNCGEDSLYDILVLHLERGKDIFITVSGTYEPSCYGCSLEALVRVPCPVRELGPEKLELLEKRTLKEGVLDIPFEVPKELWLLVDQIYKYGLTQDDLFQQSGLTWEIQMIRDALDTRLDGHLPGSVHSIAEALLLFLEALPEPVIPRLSYQRCLDCSNNFVLCKQVVSQVPDVHRKTFVYLVSFLKELLAHSSDNKLDAKLLANVFGTVLLRPKEEEPAGSRRQMADRKRATFVYHFLMNDYDD</sequence>
<dbReference type="EMBL" id="GGLE01001949">
    <property type="protein sequence ID" value="MBY06075.1"/>
    <property type="molecule type" value="Transcribed_RNA"/>
</dbReference>
<dbReference type="InterPro" id="IPR013783">
    <property type="entry name" value="Ig-like_fold"/>
</dbReference>
<dbReference type="Gene3D" id="1.10.555.10">
    <property type="entry name" value="Rho GTPase activation protein"/>
    <property type="match status" value="1"/>
</dbReference>
<dbReference type="EC" id="3.1.3.36" evidence="4"/>
<dbReference type="Pfam" id="PF16776">
    <property type="entry name" value="INPP5B_PH"/>
    <property type="match status" value="1"/>
</dbReference>
<evidence type="ECO:0000256" key="8">
    <source>
        <dbReference type="ARBA" id="ARBA00023136"/>
    </source>
</evidence>
<dbReference type="GO" id="GO:0030670">
    <property type="term" value="C:phagocytic vesicle membrane"/>
    <property type="evidence" value="ECO:0007669"/>
    <property type="project" value="UniProtKB-SubCell"/>
</dbReference>
<dbReference type="GO" id="GO:0007165">
    <property type="term" value="P:signal transduction"/>
    <property type="evidence" value="ECO:0007669"/>
    <property type="project" value="InterPro"/>
</dbReference>
<dbReference type="InterPro" id="IPR000300">
    <property type="entry name" value="IPPc"/>
</dbReference>
<keyword evidence="6" id="KW-0378">Hydrolase</keyword>
<evidence type="ECO:0000256" key="9">
    <source>
        <dbReference type="ARBA" id="ARBA00023329"/>
    </source>
</evidence>
<dbReference type="InterPro" id="IPR047078">
    <property type="entry name" value="RhoGAP_OCRL1"/>
</dbReference>
<keyword evidence="9" id="KW-0968">Cytoplasmic vesicle</keyword>
<dbReference type="Pfam" id="PF22669">
    <property type="entry name" value="Exo_endo_phos2"/>
    <property type="match status" value="1"/>
</dbReference>
<evidence type="ECO:0000256" key="7">
    <source>
        <dbReference type="ARBA" id="ARBA00023098"/>
    </source>
</evidence>
<evidence type="ECO:0000256" key="2">
    <source>
        <dbReference type="ARBA" id="ARBA00004580"/>
    </source>
</evidence>
<comment type="similarity">
    <text evidence="3">Belongs to the inositol 1,4,5-trisphosphate 5-phosphatase type II family.</text>
</comment>
<dbReference type="InterPro" id="IPR031896">
    <property type="entry name" value="INPP5B_PH_dom"/>
</dbReference>
<dbReference type="PANTHER" id="PTHR11200:SF300">
    <property type="entry name" value="TYPE II INOSITOL 1,4,5-TRISPHOSPHATE 5-PHOSPHATASE"/>
    <property type="match status" value="1"/>
</dbReference>
<evidence type="ECO:0000256" key="4">
    <source>
        <dbReference type="ARBA" id="ARBA00013044"/>
    </source>
</evidence>
<dbReference type="Gene3D" id="2.60.40.10">
    <property type="entry name" value="Immunoglobulins"/>
    <property type="match status" value="1"/>
</dbReference>
<dbReference type="GO" id="GO:0004439">
    <property type="term" value="F:phosphatidylinositol-4,5-bisphosphate 5-phosphatase activity"/>
    <property type="evidence" value="ECO:0007669"/>
    <property type="project" value="UniProtKB-EC"/>
</dbReference>
<dbReference type="PANTHER" id="PTHR11200">
    <property type="entry name" value="INOSITOL 5-PHOSPHATASE"/>
    <property type="match status" value="1"/>
</dbReference>
<dbReference type="Pfam" id="PF00620">
    <property type="entry name" value="RhoGAP"/>
    <property type="match status" value="1"/>
</dbReference>
<keyword evidence="7" id="KW-0443">Lipid metabolism</keyword>
<evidence type="ECO:0000256" key="3">
    <source>
        <dbReference type="ARBA" id="ARBA00005910"/>
    </source>
</evidence>
<dbReference type="CDD" id="cd09093">
    <property type="entry name" value="INPP5c_INPP5B"/>
    <property type="match status" value="1"/>
</dbReference>
<keyword evidence="5" id="KW-0967">Endosome</keyword>
<dbReference type="SMART" id="SM00324">
    <property type="entry name" value="RhoGAP"/>
    <property type="match status" value="1"/>
</dbReference>
<dbReference type="AlphaFoldDB" id="A0A2R5L9C6"/>
<feature type="domain" description="Rho-GAP" evidence="10">
    <location>
        <begin position="676"/>
        <end position="857"/>
    </location>
</feature>
<dbReference type="InterPro" id="IPR048869">
    <property type="entry name" value="OCRL-1_2_ASH"/>
</dbReference>
<dbReference type="SUPFAM" id="SSF56219">
    <property type="entry name" value="DNase I-like"/>
    <property type="match status" value="1"/>
</dbReference>
<dbReference type="Pfam" id="PF21310">
    <property type="entry name" value="OCRL-like_ASH"/>
    <property type="match status" value="1"/>
</dbReference>
<evidence type="ECO:0000256" key="5">
    <source>
        <dbReference type="ARBA" id="ARBA00022753"/>
    </source>
</evidence>
<dbReference type="InterPro" id="IPR046985">
    <property type="entry name" value="IP5"/>
</dbReference>
<dbReference type="GO" id="GO:0046856">
    <property type="term" value="P:phosphatidylinositol dephosphorylation"/>
    <property type="evidence" value="ECO:0007669"/>
    <property type="project" value="InterPro"/>
</dbReference>
<dbReference type="SUPFAM" id="SSF48350">
    <property type="entry name" value="GTPase activation domain, GAP"/>
    <property type="match status" value="1"/>
</dbReference>
<proteinExistence type="inferred from homology"/>
<evidence type="ECO:0000313" key="11">
    <source>
        <dbReference type="EMBL" id="MBY06075.1"/>
    </source>
</evidence>
<keyword evidence="8" id="KW-0472">Membrane</keyword>